<dbReference type="InterPro" id="IPR051838">
    <property type="entry name" value="ARTD_PARP"/>
</dbReference>
<name>A0AAN5IB54_9BILA</name>
<evidence type="ECO:0000256" key="6">
    <source>
        <dbReference type="SAM" id="MobiDB-lite"/>
    </source>
</evidence>
<comment type="similarity">
    <text evidence="5">Belongs to the ARTD/PARP family.</text>
</comment>
<keyword evidence="8" id="KW-1185">Reference proteome</keyword>
<evidence type="ECO:0000313" key="8">
    <source>
        <dbReference type="Proteomes" id="UP001328107"/>
    </source>
</evidence>
<dbReference type="Proteomes" id="UP001328107">
    <property type="component" value="Unassembled WGS sequence"/>
</dbReference>
<evidence type="ECO:0000256" key="2">
    <source>
        <dbReference type="ARBA" id="ARBA00022679"/>
    </source>
</evidence>
<proteinExistence type="inferred from homology"/>
<keyword evidence="3" id="KW-0548">Nucleotidyltransferase</keyword>
<dbReference type="GO" id="GO:0016757">
    <property type="term" value="F:glycosyltransferase activity"/>
    <property type="evidence" value="ECO:0007669"/>
    <property type="project" value="UniProtKB-KW"/>
</dbReference>
<evidence type="ECO:0000313" key="7">
    <source>
        <dbReference type="EMBL" id="GMR59592.1"/>
    </source>
</evidence>
<keyword evidence="1" id="KW-0328">Glycosyltransferase</keyword>
<feature type="region of interest" description="Disordered" evidence="6">
    <location>
        <begin position="1"/>
        <end position="55"/>
    </location>
</feature>
<dbReference type="PANTHER" id="PTHR21328">
    <property type="entry name" value="POLY ADP-RIBOSE POLYMERASE FAMILY, MEMBER PARP"/>
    <property type="match status" value="1"/>
</dbReference>
<organism evidence="7 8">
    <name type="scientific">Pristionchus mayeri</name>
    <dbReference type="NCBI Taxonomy" id="1317129"/>
    <lineage>
        <taxon>Eukaryota</taxon>
        <taxon>Metazoa</taxon>
        <taxon>Ecdysozoa</taxon>
        <taxon>Nematoda</taxon>
        <taxon>Chromadorea</taxon>
        <taxon>Rhabditida</taxon>
        <taxon>Rhabditina</taxon>
        <taxon>Diplogasteromorpha</taxon>
        <taxon>Diplogasteroidea</taxon>
        <taxon>Neodiplogasteridae</taxon>
        <taxon>Pristionchus</taxon>
    </lineage>
</organism>
<accession>A0AAN5IB54</accession>
<feature type="compositionally biased region" description="Acidic residues" evidence="6">
    <location>
        <begin position="33"/>
        <end position="50"/>
    </location>
</feature>
<evidence type="ECO:0000256" key="1">
    <source>
        <dbReference type="ARBA" id="ARBA00022676"/>
    </source>
</evidence>
<feature type="non-terminal residue" evidence="7">
    <location>
        <position position="1"/>
    </location>
</feature>
<keyword evidence="2" id="KW-0808">Transferase</keyword>
<dbReference type="AlphaFoldDB" id="A0AAN5IB54"/>
<sequence>VFSTMDNEAETSGNNLEVTSNESRKRKVSSNSEGDDVEEEEESSEDEYDPFDNPVVVGTSFPEHENLKADVREAAKKWNEMEKEMGISSVEITPSICGLQEMCSVVMTLNVSNLPELIRRLWELGTAITVSVIVDGVHKEEFRKFEKLPTVLARIDTDKASKFPVGECLINLVKWVVTNTYSLEENLTPSEVGSFFSMVYEHLVERMRTLTEYCMVCGAKLYAGGLLPSICGGRTMPIPVSGARSVGGTDYSPCLCPCSLPPPHGIQCSCKQS</sequence>
<evidence type="ECO:0000256" key="4">
    <source>
        <dbReference type="ARBA" id="ARBA00023027"/>
    </source>
</evidence>
<dbReference type="GO" id="GO:0016779">
    <property type="term" value="F:nucleotidyltransferase activity"/>
    <property type="evidence" value="ECO:0007669"/>
    <property type="project" value="UniProtKB-KW"/>
</dbReference>
<comment type="caution">
    <text evidence="7">The sequence shown here is derived from an EMBL/GenBank/DDBJ whole genome shotgun (WGS) entry which is preliminary data.</text>
</comment>
<evidence type="ECO:0000256" key="5">
    <source>
        <dbReference type="ARBA" id="ARBA00024347"/>
    </source>
</evidence>
<protein>
    <submittedName>
        <fullName evidence="7">Uncharacterized protein</fullName>
    </submittedName>
</protein>
<dbReference type="EMBL" id="BTRK01000006">
    <property type="protein sequence ID" value="GMR59592.1"/>
    <property type="molecule type" value="Genomic_DNA"/>
</dbReference>
<reference evidence="8" key="1">
    <citation type="submission" date="2022-10" db="EMBL/GenBank/DDBJ databases">
        <title>Genome assembly of Pristionchus species.</title>
        <authorList>
            <person name="Yoshida K."/>
            <person name="Sommer R.J."/>
        </authorList>
    </citation>
    <scope>NUCLEOTIDE SEQUENCE [LARGE SCALE GENOMIC DNA]</scope>
    <source>
        <strain evidence="8">RS5460</strain>
    </source>
</reference>
<evidence type="ECO:0000256" key="3">
    <source>
        <dbReference type="ARBA" id="ARBA00022695"/>
    </source>
</evidence>
<keyword evidence="4" id="KW-0520">NAD</keyword>
<feature type="compositionally biased region" description="Polar residues" evidence="6">
    <location>
        <begin position="1"/>
        <end position="21"/>
    </location>
</feature>
<gene>
    <name evidence="7" type="ORF">PMAYCL1PPCAC_29787</name>
</gene>